<protein>
    <submittedName>
        <fullName evidence="1">Uncharacterized protein</fullName>
    </submittedName>
</protein>
<evidence type="ECO:0000313" key="1">
    <source>
        <dbReference type="EMBL" id="SHD77380.1"/>
    </source>
</evidence>
<organism evidence="1 2">
    <name type="scientific">[Clostridium] ultunense Esp</name>
    <dbReference type="NCBI Taxonomy" id="1288971"/>
    <lineage>
        <taxon>Bacteria</taxon>
        <taxon>Bacillati</taxon>
        <taxon>Bacillota</taxon>
        <taxon>Tissierellia</taxon>
        <taxon>Tissierellales</taxon>
        <taxon>Tepidimicrobiaceae</taxon>
        <taxon>Schnuerera</taxon>
    </lineage>
</organism>
<evidence type="ECO:0000313" key="2">
    <source>
        <dbReference type="Proteomes" id="UP000245423"/>
    </source>
</evidence>
<keyword evidence="2" id="KW-1185">Reference proteome</keyword>
<accession>A0A1M4PPH9</accession>
<gene>
    <name evidence="1" type="ORF">CUESP1_2023</name>
</gene>
<dbReference type="EMBL" id="LT669839">
    <property type="protein sequence ID" value="SHD77380.1"/>
    <property type="molecule type" value="Genomic_DNA"/>
</dbReference>
<dbReference type="Proteomes" id="UP000245423">
    <property type="component" value="Chromosome 1"/>
</dbReference>
<dbReference type="AlphaFoldDB" id="A0A1M4PPH9"/>
<sequence length="40" mass="4925">MFRQHFELKYNPFDKEIPTDKLFSSRDTREARFKIKIYAG</sequence>
<name>A0A1M4PPH9_9FIRM</name>
<proteinExistence type="predicted"/>
<reference evidence="1 2" key="1">
    <citation type="submission" date="2016-11" db="EMBL/GenBank/DDBJ databases">
        <authorList>
            <person name="Manzoor S."/>
        </authorList>
    </citation>
    <scope>NUCLEOTIDE SEQUENCE [LARGE SCALE GENOMIC DNA]</scope>
    <source>
        <strain evidence="1">Clostridium ultunense strain Esp</strain>
    </source>
</reference>